<accession>A0A0F7TYJ4</accession>
<keyword evidence="1" id="KW-0479">Metal-binding</keyword>
<evidence type="ECO:0000256" key="6">
    <source>
        <dbReference type="SAM" id="MobiDB-lite"/>
    </source>
</evidence>
<evidence type="ECO:0000256" key="2">
    <source>
        <dbReference type="ARBA" id="ARBA00023015"/>
    </source>
</evidence>
<reference evidence="9" key="1">
    <citation type="journal article" date="2015" name="Genome Announc.">
        <title>Draft genome sequence of the fungus Penicillium brasilianum MG11.</title>
        <authorList>
            <person name="Horn F."/>
            <person name="Linde J."/>
            <person name="Mattern D.J."/>
            <person name="Walther G."/>
            <person name="Guthke R."/>
            <person name="Brakhage A.A."/>
            <person name="Valiante V."/>
        </authorList>
    </citation>
    <scope>NUCLEOTIDE SEQUENCE [LARGE SCALE GENOMIC DNA]</scope>
    <source>
        <strain evidence="9">MG11</strain>
    </source>
</reference>
<keyword evidence="4" id="KW-0804">Transcription</keyword>
<evidence type="ECO:0000256" key="3">
    <source>
        <dbReference type="ARBA" id="ARBA00023125"/>
    </source>
</evidence>
<keyword evidence="2" id="KW-0805">Transcription regulation</keyword>
<dbReference type="OrthoDB" id="5296287at2759"/>
<evidence type="ECO:0000313" key="8">
    <source>
        <dbReference type="EMBL" id="CEJ61784.1"/>
    </source>
</evidence>
<dbReference type="GO" id="GO:0000981">
    <property type="term" value="F:DNA-binding transcription factor activity, RNA polymerase II-specific"/>
    <property type="evidence" value="ECO:0007669"/>
    <property type="project" value="InterPro"/>
</dbReference>
<name>A0A0F7TYJ4_PENBI</name>
<dbReference type="GO" id="GO:0006351">
    <property type="term" value="P:DNA-templated transcription"/>
    <property type="evidence" value="ECO:0007669"/>
    <property type="project" value="InterPro"/>
</dbReference>
<dbReference type="InterPro" id="IPR036864">
    <property type="entry name" value="Zn2-C6_fun-type_DNA-bd_sf"/>
</dbReference>
<sequence length="839" mass="94231">MSEQFPPRPLYSEYLSDVPENESASLDQLNPIPGFTQPIIPFGITHYNEQFSSRQDAPEASPILGERPLNPKVPIPRSTRPINHISSGRVGRACENCREQKAKCSGHRPSCHRCQDAGVPCSYGDRKREKMLKQLDEFTAQINTYETLLRDLYPRLEASLAQHVDQTLGRQLVRPQSPSISFSDGEASSYPLGITDHTAEDFNRDEKVRAMGFVGEHSELAWLYKLKRDLDCESSTPVVETPDRAAVSISSLNYFLDDSDISSLDHVELSRRPPQHIADHLVDVYFQTVHSAFPIIGKGVFLGQYRSFYTNPNVRPGKRWIAVLNLVFAIAARYTLLVGDGLEGDGDDHLSYFARAWRLSIDNVALLDHPNLQQVQVEGLTAFYLLSTGQVNRSWRIIGIAIRSAMAMGLNLRSETGSVAQVSKETRYRVWWALFMLDTVLCVRTGRPPSTDPAFCTTPLPIPYVEEDFGVQGIVQIIDNLSIRNNLMTFLLTSGSGAGTPVGSSESSTDSINFAKTGSRKGKEAESTMMDLNETITPNISLCFLYGVDLDILMREAIQTLYAPGATKRSWMEMDITISNLNTNADKWLSRLPAEFHFTNLDATATDPFVRQRADLGFRFYNTKLVISQPCLRHLAYQPTGTSPGGALCGTMAGMCVQMACKMLEMLPSKPDTTWLYGVSPWWCVLHYIMQSMTVLLTELFTRTTPGTPEAVNLIDKIQKALAWLREMSTKDSSSQRAWLVCSGGPFHDWLSYSLMSAFKVPSRLTKPSGRFREFYCCNLALSSSVILPLYRELFHLGDGCYFVLRSLFRLLHLISQPHPYLGQQQQQRYLLTFFLDLC</sequence>
<dbReference type="Pfam" id="PF00172">
    <property type="entry name" value="Zn_clus"/>
    <property type="match status" value="1"/>
</dbReference>
<dbReference type="Gene3D" id="4.10.240.10">
    <property type="entry name" value="Zn(2)-C6 fungal-type DNA-binding domain"/>
    <property type="match status" value="1"/>
</dbReference>
<dbReference type="PANTHER" id="PTHR47654:SF1">
    <property type="entry name" value="ZN(II)2CYS6 TRANSCRIPTION FACTOR (EUROFUNG)"/>
    <property type="match status" value="1"/>
</dbReference>
<dbReference type="PANTHER" id="PTHR47654">
    <property type="entry name" value="ZN(II)2CYS6 TRANSCRIPTION FACTOR (EUROFUNG)-RELATED"/>
    <property type="match status" value="1"/>
</dbReference>
<evidence type="ECO:0000256" key="4">
    <source>
        <dbReference type="ARBA" id="ARBA00023163"/>
    </source>
</evidence>
<dbReference type="AlphaFoldDB" id="A0A0F7TYJ4"/>
<feature type="region of interest" description="Disordered" evidence="6">
    <location>
        <begin position="51"/>
        <end position="84"/>
    </location>
</feature>
<organism evidence="8 9">
    <name type="scientific">Penicillium brasilianum</name>
    <dbReference type="NCBI Taxonomy" id="104259"/>
    <lineage>
        <taxon>Eukaryota</taxon>
        <taxon>Fungi</taxon>
        <taxon>Dikarya</taxon>
        <taxon>Ascomycota</taxon>
        <taxon>Pezizomycotina</taxon>
        <taxon>Eurotiomycetes</taxon>
        <taxon>Eurotiomycetidae</taxon>
        <taxon>Eurotiales</taxon>
        <taxon>Aspergillaceae</taxon>
        <taxon>Penicillium</taxon>
    </lineage>
</organism>
<dbReference type="EMBL" id="CDHK01000012">
    <property type="protein sequence ID" value="CEJ61784.1"/>
    <property type="molecule type" value="Genomic_DNA"/>
</dbReference>
<evidence type="ECO:0000313" key="9">
    <source>
        <dbReference type="Proteomes" id="UP000042958"/>
    </source>
</evidence>
<evidence type="ECO:0000259" key="7">
    <source>
        <dbReference type="PROSITE" id="PS50048"/>
    </source>
</evidence>
<dbReference type="SUPFAM" id="SSF57701">
    <property type="entry name" value="Zn2/Cys6 DNA-binding domain"/>
    <property type="match status" value="1"/>
</dbReference>
<keyword evidence="3" id="KW-0238">DNA-binding</keyword>
<dbReference type="CDD" id="cd00067">
    <property type="entry name" value="GAL4"/>
    <property type="match status" value="1"/>
</dbReference>
<dbReference type="InterPro" id="IPR053230">
    <property type="entry name" value="Trans_reg_galc"/>
</dbReference>
<protein>
    <recommendedName>
        <fullName evidence="7">Zn(2)-C6 fungal-type domain-containing protein</fullName>
    </recommendedName>
</protein>
<dbReference type="PROSITE" id="PS50048">
    <property type="entry name" value="ZN2_CY6_FUNGAL_2"/>
    <property type="match status" value="1"/>
</dbReference>
<dbReference type="SMART" id="SM00066">
    <property type="entry name" value="GAL4"/>
    <property type="match status" value="1"/>
</dbReference>
<evidence type="ECO:0000256" key="5">
    <source>
        <dbReference type="ARBA" id="ARBA00023242"/>
    </source>
</evidence>
<dbReference type="GO" id="GO:0008270">
    <property type="term" value="F:zinc ion binding"/>
    <property type="evidence" value="ECO:0007669"/>
    <property type="project" value="InterPro"/>
</dbReference>
<proteinExistence type="predicted"/>
<gene>
    <name evidence="8" type="ORF">PMG11_10303</name>
</gene>
<dbReference type="CDD" id="cd12148">
    <property type="entry name" value="fungal_TF_MHR"/>
    <property type="match status" value="1"/>
</dbReference>
<dbReference type="InterPro" id="IPR007219">
    <property type="entry name" value="XnlR_reg_dom"/>
</dbReference>
<keyword evidence="5" id="KW-0539">Nucleus</keyword>
<dbReference type="PROSITE" id="PS00463">
    <property type="entry name" value="ZN2_CY6_FUNGAL_1"/>
    <property type="match status" value="1"/>
</dbReference>
<feature type="domain" description="Zn(2)-C6 fungal-type" evidence="7">
    <location>
        <begin position="93"/>
        <end position="123"/>
    </location>
</feature>
<dbReference type="SMART" id="SM00906">
    <property type="entry name" value="Fungal_trans"/>
    <property type="match status" value="1"/>
</dbReference>
<keyword evidence="9" id="KW-1185">Reference proteome</keyword>
<dbReference type="GO" id="GO:0003677">
    <property type="term" value="F:DNA binding"/>
    <property type="evidence" value="ECO:0007669"/>
    <property type="project" value="UniProtKB-KW"/>
</dbReference>
<evidence type="ECO:0000256" key="1">
    <source>
        <dbReference type="ARBA" id="ARBA00022723"/>
    </source>
</evidence>
<dbReference type="Proteomes" id="UP000042958">
    <property type="component" value="Unassembled WGS sequence"/>
</dbReference>
<dbReference type="InterPro" id="IPR001138">
    <property type="entry name" value="Zn2Cys6_DnaBD"/>
</dbReference>
<dbReference type="Pfam" id="PF04082">
    <property type="entry name" value="Fungal_trans"/>
    <property type="match status" value="1"/>
</dbReference>